<dbReference type="PROSITE" id="PS00518">
    <property type="entry name" value="ZF_RING_1"/>
    <property type="match status" value="1"/>
</dbReference>
<evidence type="ECO:0000256" key="9">
    <source>
        <dbReference type="SAM" id="MobiDB-lite"/>
    </source>
</evidence>
<dbReference type="PANTHER" id="PTHR16079">
    <property type="entry name" value="UBIQUITIN LIGASE PROTEIN CHFR"/>
    <property type="match status" value="1"/>
</dbReference>
<dbReference type="SUPFAM" id="SSF57850">
    <property type="entry name" value="RING/U-box"/>
    <property type="match status" value="3"/>
</dbReference>
<keyword evidence="6" id="KW-0832">Ubl conjugation</keyword>
<reference evidence="12 13" key="1">
    <citation type="submission" date="2024-07" db="EMBL/GenBank/DDBJ databases">
        <title>Draft sequence of the Neodothiora populina.</title>
        <authorList>
            <person name="Drown D.D."/>
            <person name="Schuette U.S."/>
            <person name="Buechlein A.B."/>
            <person name="Rusch D.R."/>
            <person name="Winton L.W."/>
            <person name="Adams G.A."/>
        </authorList>
    </citation>
    <scope>NUCLEOTIDE SEQUENCE [LARGE SCALE GENOMIC DNA]</scope>
    <source>
        <strain evidence="12 13">CPC 39397</strain>
    </source>
</reference>
<feature type="domain" description="RING-type" evidence="11">
    <location>
        <begin position="19"/>
        <end position="77"/>
    </location>
</feature>
<evidence type="ECO:0000256" key="3">
    <source>
        <dbReference type="ARBA" id="ARBA00022723"/>
    </source>
</evidence>
<dbReference type="GeneID" id="95977741"/>
<dbReference type="InterPro" id="IPR052256">
    <property type="entry name" value="E3_ubiquitin-ligase_CHFR"/>
</dbReference>
<evidence type="ECO:0000256" key="8">
    <source>
        <dbReference type="PROSITE-ProRule" id="PRU00192"/>
    </source>
</evidence>
<feature type="region of interest" description="Disordered" evidence="9">
    <location>
        <begin position="365"/>
        <end position="399"/>
    </location>
</feature>
<evidence type="ECO:0000256" key="1">
    <source>
        <dbReference type="ARBA" id="ARBA00008649"/>
    </source>
</evidence>
<feature type="compositionally biased region" description="Polar residues" evidence="9">
    <location>
        <begin position="287"/>
        <end position="301"/>
    </location>
</feature>
<feature type="compositionally biased region" description="Low complexity" evidence="9">
    <location>
        <begin position="365"/>
        <end position="374"/>
    </location>
</feature>
<evidence type="ECO:0000256" key="7">
    <source>
        <dbReference type="PROSITE-ProRule" id="PRU00175"/>
    </source>
</evidence>
<feature type="region of interest" description="Disordered" evidence="9">
    <location>
        <begin position="99"/>
        <end position="140"/>
    </location>
</feature>
<feature type="compositionally biased region" description="Low complexity" evidence="9">
    <location>
        <begin position="199"/>
        <end position="215"/>
    </location>
</feature>
<comment type="caution">
    <text evidence="12">The sequence shown here is derived from an EMBL/GenBank/DDBJ whole genome shotgun (WGS) entry which is preliminary data.</text>
</comment>
<comment type="similarity">
    <text evidence="1">Belongs to the SH3RF family.</text>
</comment>
<dbReference type="InterPro" id="IPR017907">
    <property type="entry name" value="Znf_RING_CS"/>
</dbReference>
<dbReference type="RefSeq" id="XP_069202168.1">
    <property type="nucleotide sequence ID" value="XM_069343615.1"/>
</dbReference>
<feature type="compositionally biased region" description="Basic and acidic residues" evidence="9">
    <location>
        <begin position="264"/>
        <end position="286"/>
    </location>
</feature>
<keyword evidence="5" id="KW-0862">Zinc</keyword>
<dbReference type="Pfam" id="PF00097">
    <property type="entry name" value="zf-C3HC4"/>
    <property type="match status" value="1"/>
</dbReference>
<dbReference type="InterPro" id="IPR001452">
    <property type="entry name" value="SH3_domain"/>
</dbReference>
<dbReference type="PROSITE" id="PS50089">
    <property type="entry name" value="ZF_RING_2"/>
    <property type="match status" value="1"/>
</dbReference>
<organism evidence="12 13">
    <name type="scientific">Neodothiora populina</name>
    <dbReference type="NCBI Taxonomy" id="2781224"/>
    <lineage>
        <taxon>Eukaryota</taxon>
        <taxon>Fungi</taxon>
        <taxon>Dikarya</taxon>
        <taxon>Ascomycota</taxon>
        <taxon>Pezizomycotina</taxon>
        <taxon>Dothideomycetes</taxon>
        <taxon>Dothideomycetidae</taxon>
        <taxon>Dothideales</taxon>
        <taxon>Dothioraceae</taxon>
        <taxon>Neodothiora</taxon>
    </lineage>
</organism>
<dbReference type="SMART" id="SM00184">
    <property type="entry name" value="RING"/>
    <property type="match status" value="1"/>
</dbReference>
<dbReference type="InterPro" id="IPR043145">
    <property type="entry name" value="Znf_ZZ_sf"/>
</dbReference>
<proteinExistence type="inferred from homology"/>
<sequence length="873" mass="97273">MGEVKDQDGTLDLEKELSCSICTDVLFQPLTLLDCLHTFCGSCLKEWFSWQAQAKAHARARDGLSHSSSDYTCPACRAVVRDTKANATVTTLLEMFLKAHPERGKSQEEKDQSEKTYKPGDNVIPPLPSVPDADSDASEDERLLAEVRELSLAHLNVNLQGPPTSSHRAVRHGSNPPRIEPSSVRQRRRHRGHLDHQSSLRSILSASTSTSTSISEPDSLDMQQEIMHQIMDEGLLDGIDLDDLTPEQEEHITERIAHAFQTLQREREQDHLGVRDRQNERERDRSTNSSQTNRSPRQSSLADIEHRNQSRSSLYSESQARSHSRPRHRSQHQYSSDQQHSRDLSQTSSSSNQTYLLPLNHLRSTSAAGASRSSHQTFNDRNQDHSAPVRSYSGHDQLYPYSHGTARSSIFTGQSRFNVSLPIRPSSNPANNSSPALLSPETLSMLSGEDHRPATASLVPSPLIASVATASVKPGPVSCSACAKPDIQRQLHWRCIQCSSGAYYLCTTCYRAGKGCNYWFGFGYAAHARYRSLHPPGIQSADHARPHILIARRFREDTGALEEGLFCDGCFAFADDCYWHCDTCNDGAWGFCNLCVQQACHCTHPLQCLRRISDITRHIHPIDAPSQGDSADHDLHPLPLHTTKSSFNAVSHPSALSSSNLPNVPDPSLYTTLTLAVYCDICQRSIPPSHTRYHCHVCNSGNYDICSSCYNAAERSGKMKPQDGTQGWRRCPRGHRMSVVGFEDREGGPRRVVVKDFVGGWALKEDESQMFGSNKYTSLPVGEWSWREEDGTSASRLPTTRHQIATDLIPPDGGVGMKTRALWCHFPSEEAQDELAFPRHAIITEVEDINGDWYWGVYAGKKGLFSGNYVQIV</sequence>
<feature type="region of interest" description="Disordered" evidence="9">
    <location>
        <begin position="262"/>
        <end position="350"/>
    </location>
</feature>
<dbReference type="InterPro" id="IPR018957">
    <property type="entry name" value="Znf_C3HC4_RING-type"/>
</dbReference>
<dbReference type="PROSITE" id="PS50002">
    <property type="entry name" value="SH3"/>
    <property type="match status" value="1"/>
</dbReference>
<dbReference type="SUPFAM" id="SSF50044">
    <property type="entry name" value="SH3-domain"/>
    <property type="match status" value="1"/>
</dbReference>
<evidence type="ECO:0000256" key="6">
    <source>
        <dbReference type="ARBA" id="ARBA00022843"/>
    </source>
</evidence>
<gene>
    <name evidence="12" type="ORF">AAFC00_004041</name>
</gene>
<keyword evidence="3" id="KW-0479">Metal-binding</keyword>
<dbReference type="Gene3D" id="2.30.30.40">
    <property type="entry name" value="SH3 Domains"/>
    <property type="match status" value="1"/>
</dbReference>
<dbReference type="InterPro" id="IPR001841">
    <property type="entry name" value="Znf_RING"/>
</dbReference>
<dbReference type="InterPro" id="IPR013083">
    <property type="entry name" value="Znf_RING/FYVE/PHD"/>
</dbReference>
<keyword evidence="2 8" id="KW-0728">SH3 domain</keyword>
<feature type="domain" description="SH3" evidence="10">
    <location>
        <begin position="814"/>
        <end position="873"/>
    </location>
</feature>
<protein>
    <submittedName>
        <fullName evidence="12">Uncharacterized protein</fullName>
    </submittedName>
</protein>
<feature type="compositionally biased region" description="Polar residues" evidence="9">
    <location>
        <begin position="158"/>
        <end position="167"/>
    </location>
</feature>
<evidence type="ECO:0000259" key="10">
    <source>
        <dbReference type="PROSITE" id="PS50002"/>
    </source>
</evidence>
<dbReference type="Proteomes" id="UP001562354">
    <property type="component" value="Unassembled WGS sequence"/>
</dbReference>
<accession>A0ABR3PIC6</accession>
<dbReference type="Gene3D" id="3.30.60.90">
    <property type="match status" value="1"/>
</dbReference>
<dbReference type="EMBL" id="JBFMKM010000005">
    <property type="protein sequence ID" value="KAL1305895.1"/>
    <property type="molecule type" value="Genomic_DNA"/>
</dbReference>
<evidence type="ECO:0000313" key="13">
    <source>
        <dbReference type="Proteomes" id="UP001562354"/>
    </source>
</evidence>
<feature type="compositionally biased region" description="Basic residues" evidence="9">
    <location>
        <begin position="322"/>
        <end position="331"/>
    </location>
</feature>
<dbReference type="PANTHER" id="PTHR16079:SF4">
    <property type="entry name" value="E3 UBIQUITIN-PROTEIN LIGASE CHFR"/>
    <property type="match status" value="1"/>
</dbReference>
<evidence type="ECO:0000313" key="12">
    <source>
        <dbReference type="EMBL" id="KAL1305895.1"/>
    </source>
</evidence>
<dbReference type="SMART" id="SM00326">
    <property type="entry name" value="SH3"/>
    <property type="match status" value="1"/>
</dbReference>
<evidence type="ECO:0000259" key="11">
    <source>
        <dbReference type="PROSITE" id="PS50089"/>
    </source>
</evidence>
<keyword evidence="4 7" id="KW-0863">Zinc-finger</keyword>
<dbReference type="Gene3D" id="3.30.40.10">
    <property type="entry name" value="Zinc/RING finger domain, C3HC4 (zinc finger)"/>
    <property type="match status" value="1"/>
</dbReference>
<evidence type="ECO:0000256" key="2">
    <source>
        <dbReference type="ARBA" id="ARBA00022443"/>
    </source>
</evidence>
<evidence type="ECO:0000256" key="4">
    <source>
        <dbReference type="ARBA" id="ARBA00022771"/>
    </source>
</evidence>
<evidence type="ECO:0000256" key="5">
    <source>
        <dbReference type="ARBA" id="ARBA00022833"/>
    </source>
</evidence>
<keyword evidence="13" id="KW-1185">Reference proteome</keyword>
<feature type="compositionally biased region" description="Basic and acidic residues" evidence="9">
    <location>
        <begin position="99"/>
        <end position="118"/>
    </location>
</feature>
<name>A0ABR3PIC6_9PEZI</name>
<feature type="region of interest" description="Disordered" evidence="9">
    <location>
        <begin position="158"/>
        <end position="218"/>
    </location>
</feature>
<dbReference type="InterPro" id="IPR036028">
    <property type="entry name" value="SH3-like_dom_sf"/>
</dbReference>